<feature type="compositionally biased region" description="Low complexity" evidence="1">
    <location>
        <begin position="16"/>
        <end position="43"/>
    </location>
</feature>
<feature type="compositionally biased region" description="Low complexity" evidence="1">
    <location>
        <begin position="442"/>
        <end position="460"/>
    </location>
</feature>
<feature type="region of interest" description="Disordered" evidence="1">
    <location>
        <begin position="261"/>
        <end position="287"/>
    </location>
</feature>
<proteinExistence type="predicted"/>
<evidence type="ECO:0000313" key="2">
    <source>
        <dbReference type="EMBL" id="KAG2223223.1"/>
    </source>
</evidence>
<feature type="compositionally biased region" description="Basic and acidic residues" evidence="1">
    <location>
        <begin position="324"/>
        <end position="338"/>
    </location>
</feature>
<gene>
    <name evidence="2" type="ORF">INT45_006104</name>
</gene>
<comment type="caution">
    <text evidence="2">The sequence shown here is derived from an EMBL/GenBank/DDBJ whole genome shotgun (WGS) entry which is preliminary data.</text>
</comment>
<feature type="region of interest" description="Disordered" evidence="1">
    <location>
        <begin position="299"/>
        <end position="464"/>
    </location>
</feature>
<sequence length="531" mass="58363">MAAMIQQNPVALRATSPSPQQQQQKPGQKSKDNNNNNSNSNSSKNDDNQKDAWTYPQAMAPMATPPADWPQGHTQSVANNNPYYYYPQQQQHHYDNKHQRSNTPHRPSPRQRTPSNNASVTSHPPIQIQKSSSTPIPSSNNYNRSSMLLKQQQQQHYAQGRREKHKKQQQQQKQSTYPPQERPPSLSSTASSVPSPAPSLEDSGRRSSVTSVSSGTFSIRSEMSINTKVSLSKRLRKVFSMSHLRSKDNLSMYSVNSGSNTSLATVQESGGPAPSSSPSTPPSRRRSFASLSGLFQKHTATEPSSPTAGGTAAGARMSPSSSGDLRKMAKNQRNDRSSRPVLRVDTTPEEATKRNIRGRSPSSTAPDSPSSTRSSTVRPAQQHVPRFMGNTSDSLPSPTPSSSSTSSNRMPVEDGSSDMAPPRSIGLHYGLPLHGSPRLRPTAASSSTSSLNTMTNTSSTPDQSRRLQFCPTIQVHETFTASEYDRRCDTNATCQKLTPLLAMKIKQELNEFKLTDMEVHVDSRQYTHFFL</sequence>
<feature type="region of interest" description="Disordered" evidence="1">
    <location>
        <begin position="1"/>
        <end position="215"/>
    </location>
</feature>
<feature type="compositionally biased region" description="Low complexity" evidence="1">
    <location>
        <begin position="269"/>
        <end position="278"/>
    </location>
</feature>
<evidence type="ECO:0000256" key="1">
    <source>
        <dbReference type="SAM" id="MobiDB-lite"/>
    </source>
</evidence>
<feature type="compositionally biased region" description="Polar residues" evidence="1">
    <location>
        <begin position="101"/>
        <end position="150"/>
    </location>
</feature>
<dbReference type="PANTHER" id="PTHR12751">
    <property type="entry name" value="PHOSPHATASE AND ACTIN REGULATOR PHACTR"/>
    <property type="match status" value="1"/>
</dbReference>
<organism evidence="2 3">
    <name type="scientific">Circinella minor</name>
    <dbReference type="NCBI Taxonomy" id="1195481"/>
    <lineage>
        <taxon>Eukaryota</taxon>
        <taxon>Fungi</taxon>
        <taxon>Fungi incertae sedis</taxon>
        <taxon>Mucoromycota</taxon>
        <taxon>Mucoromycotina</taxon>
        <taxon>Mucoromycetes</taxon>
        <taxon>Mucorales</taxon>
        <taxon>Lichtheimiaceae</taxon>
        <taxon>Circinella</taxon>
    </lineage>
</organism>
<protein>
    <submittedName>
        <fullName evidence="2">Uncharacterized protein</fullName>
    </submittedName>
</protein>
<feature type="compositionally biased region" description="Low complexity" evidence="1">
    <location>
        <begin position="359"/>
        <end position="379"/>
    </location>
</feature>
<keyword evidence="3" id="KW-1185">Reference proteome</keyword>
<evidence type="ECO:0000313" key="3">
    <source>
        <dbReference type="Proteomes" id="UP000646827"/>
    </source>
</evidence>
<dbReference type="AlphaFoldDB" id="A0A8H7VNR3"/>
<feature type="compositionally biased region" description="Low complexity" evidence="1">
    <location>
        <begin position="183"/>
        <end position="215"/>
    </location>
</feature>
<dbReference type="GO" id="GO:0030036">
    <property type="term" value="P:actin cytoskeleton organization"/>
    <property type="evidence" value="ECO:0007669"/>
    <property type="project" value="TreeGrafter"/>
</dbReference>
<feature type="compositionally biased region" description="Low complexity" evidence="1">
    <location>
        <begin position="391"/>
        <end position="407"/>
    </location>
</feature>
<feature type="compositionally biased region" description="Low complexity" evidence="1">
    <location>
        <begin position="82"/>
        <end position="91"/>
    </location>
</feature>
<dbReference type="PANTHER" id="PTHR12751:SF18">
    <property type="entry name" value="PHOSPHATASE AND ACTIN REGULATOR 1"/>
    <property type="match status" value="1"/>
</dbReference>
<accession>A0A8H7VNR3</accession>
<dbReference type="EMBL" id="JAEPRB010000065">
    <property type="protein sequence ID" value="KAG2223223.1"/>
    <property type="molecule type" value="Genomic_DNA"/>
</dbReference>
<name>A0A8H7VNR3_9FUNG</name>
<dbReference type="OrthoDB" id="5563016at2759"/>
<feature type="compositionally biased region" description="Polar residues" evidence="1">
    <location>
        <begin position="72"/>
        <end position="81"/>
    </location>
</feature>
<reference evidence="2 3" key="1">
    <citation type="submission" date="2020-12" db="EMBL/GenBank/DDBJ databases">
        <title>Metabolic potential, ecology and presence of endohyphal bacteria is reflected in genomic diversity of Mucoromycotina.</title>
        <authorList>
            <person name="Muszewska A."/>
            <person name="Okrasinska A."/>
            <person name="Steczkiewicz K."/>
            <person name="Drgas O."/>
            <person name="Orlowska M."/>
            <person name="Perlinska-Lenart U."/>
            <person name="Aleksandrzak-Piekarczyk T."/>
            <person name="Szatraj K."/>
            <person name="Zielenkiewicz U."/>
            <person name="Pilsyk S."/>
            <person name="Malc E."/>
            <person name="Mieczkowski P."/>
            <person name="Kruszewska J.S."/>
            <person name="Biernat P."/>
            <person name="Pawlowska J."/>
        </authorList>
    </citation>
    <scope>NUCLEOTIDE SEQUENCE [LARGE SCALE GENOMIC DNA]</scope>
    <source>
        <strain evidence="2 3">CBS 142.35</strain>
    </source>
</reference>
<dbReference type="GO" id="GO:0003779">
    <property type="term" value="F:actin binding"/>
    <property type="evidence" value="ECO:0007669"/>
    <property type="project" value="TreeGrafter"/>
</dbReference>
<dbReference type="Proteomes" id="UP000646827">
    <property type="component" value="Unassembled WGS sequence"/>
</dbReference>